<sequence length="551" mass="61431">MFSCIDAPAVPETTDPRIPARDRVVTRNLIDRFARETPEATFVRYDDTGEEWSFAAFRELILQTALGLQALGVAQGDHVLVFAPNSREQIRLFFALNYIGAVYVPINTAYKGRLLEHVIEVSDAKLAVVHSDLTGRLAGLGLHRLEQILLLGSGDGADAPLPVKTWAESMLPASGVLQPLKRPIEPWDPQSIIFTSGTTGPSKGVLSSYLHLWTNAGPETWTFVRDTDRYLINSPMFHIGGMGPMYCMLARGASFAVVERFETATYWQTIRNNHCTVAFLLGVMATFLEKQPPREEDAENPLRLVLMVPLAANSESFARRFGVDVHTIFNMTEISTPIISEANPRVRGTCGKARPGVEVRLVDENDCEVPRGKTGEMILRSDRPWGMNSGYYKNPEATAKAWRNGWFHTGDAFQQDEEGNYFFVDRMKDAIRRRGENISSFEVEAEVAAHPDVSEAAAVAVPSDLAEDDVMVIVAPVEGRSLDPAELIEWLRPRMAYFMIPRYIRVLPALPKTPSNKVLKHELRAEAVTPDTWDREASGIRLKSERFTATA</sequence>
<dbReference type="Pfam" id="PF13193">
    <property type="entry name" value="AMP-binding_C"/>
    <property type="match status" value="1"/>
</dbReference>
<dbReference type="OrthoDB" id="7315605at2"/>
<dbReference type="InterPro" id="IPR025110">
    <property type="entry name" value="AMP-bd_C"/>
</dbReference>
<dbReference type="Proteomes" id="UP000282125">
    <property type="component" value="Unassembled WGS sequence"/>
</dbReference>
<dbReference type="EMBL" id="RRAZ01000024">
    <property type="protein sequence ID" value="RRH72400.1"/>
    <property type="molecule type" value="Genomic_DNA"/>
</dbReference>
<dbReference type="SUPFAM" id="SSF56801">
    <property type="entry name" value="Acetyl-CoA synthetase-like"/>
    <property type="match status" value="1"/>
</dbReference>
<protein>
    <submittedName>
        <fullName evidence="3">ATP-dependent acyl-CoA ligase</fullName>
    </submittedName>
</protein>
<dbReference type="RefSeq" id="WP_124965864.1">
    <property type="nucleotide sequence ID" value="NZ_RRAZ01000024.1"/>
</dbReference>
<evidence type="ECO:0000259" key="1">
    <source>
        <dbReference type="Pfam" id="PF00501"/>
    </source>
</evidence>
<keyword evidence="4" id="KW-1185">Reference proteome</keyword>
<gene>
    <name evidence="3" type="ORF">EG244_14920</name>
</gene>
<dbReference type="PANTHER" id="PTHR43767:SF1">
    <property type="entry name" value="NONRIBOSOMAL PEPTIDE SYNTHASE PES1 (EUROFUNG)-RELATED"/>
    <property type="match status" value="1"/>
</dbReference>
<dbReference type="GO" id="GO:0016878">
    <property type="term" value="F:acid-thiol ligase activity"/>
    <property type="evidence" value="ECO:0007669"/>
    <property type="project" value="UniProtKB-ARBA"/>
</dbReference>
<evidence type="ECO:0000313" key="3">
    <source>
        <dbReference type="EMBL" id="RRH72400.1"/>
    </source>
</evidence>
<comment type="caution">
    <text evidence="3">The sequence shown here is derived from an EMBL/GenBank/DDBJ whole genome shotgun (WGS) entry which is preliminary data.</text>
</comment>
<dbReference type="InterPro" id="IPR050237">
    <property type="entry name" value="ATP-dep_AMP-bd_enzyme"/>
</dbReference>
<reference evidence="3 4" key="1">
    <citation type="submission" date="2018-11" db="EMBL/GenBank/DDBJ databases">
        <title>Gemmobacter sp. nov., YIM 102744-1 draft genome.</title>
        <authorList>
            <person name="Li G."/>
            <person name="Jiang Y."/>
        </authorList>
    </citation>
    <scope>NUCLEOTIDE SEQUENCE [LARGE SCALE GENOMIC DNA]</scope>
    <source>
        <strain evidence="3 4">YIM 102744-1</strain>
    </source>
</reference>
<evidence type="ECO:0000259" key="2">
    <source>
        <dbReference type="Pfam" id="PF13193"/>
    </source>
</evidence>
<name>A0A3P3DDQ0_9RHOB</name>
<feature type="domain" description="AMP-dependent synthetase/ligase" evidence="1">
    <location>
        <begin position="31"/>
        <end position="392"/>
    </location>
</feature>
<dbReference type="Gene3D" id="3.40.50.12780">
    <property type="entry name" value="N-terminal domain of ligase-like"/>
    <property type="match status" value="1"/>
</dbReference>
<accession>A0A3P3DDQ0</accession>
<feature type="domain" description="AMP-binding enzyme C-terminal" evidence="2">
    <location>
        <begin position="442"/>
        <end position="517"/>
    </location>
</feature>
<keyword evidence="3" id="KW-0436">Ligase</keyword>
<dbReference type="InterPro" id="IPR020845">
    <property type="entry name" value="AMP-binding_CS"/>
</dbReference>
<dbReference type="PANTHER" id="PTHR43767">
    <property type="entry name" value="LONG-CHAIN-FATTY-ACID--COA LIGASE"/>
    <property type="match status" value="1"/>
</dbReference>
<dbReference type="InterPro" id="IPR045851">
    <property type="entry name" value="AMP-bd_C_sf"/>
</dbReference>
<dbReference type="InterPro" id="IPR042099">
    <property type="entry name" value="ANL_N_sf"/>
</dbReference>
<evidence type="ECO:0000313" key="4">
    <source>
        <dbReference type="Proteomes" id="UP000282125"/>
    </source>
</evidence>
<dbReference type="InterPro" id="IPR000873">
    <property type="entry name" value="AMP-dep_synth/lig_dom"/>
</dbReference>
<dbReference type="AlphaFoldDB" id="A0A3P3DDQ0"/>
<proteinExistence type="predicted"/>
<dbReference type="Gene3D" id="3.30.300.30">
    <property type="match status" value="1"/>
</dbReference>
<organism evidence="3 4">
    <name type="scientific">Falsigemmobacter faecalis</name>
    <dbReference type="NCBI Taxonomy" id="2488730"/>
    <lineage>
        <taxon>Bacteria</taxon>
        <taxon>Pseudomonadati</taxon>
        <taxon>Pseudomonadota</taxon>
        <taxon>Alphaproteobacteria</taxon>
        <taxon>Rhodobacterales</taxon>
        <taxon>Paracoccaceae</taxon>
        <taxon>Falsigemmobacter</taxon>
    </lineage>
</organism>
<dbReference type="PROSITE" id="PS00455">
    <property type="entry name" value="AMP_BINDING"/>
    <property type="match status" value="1"/>
</dbReference>
<dbReference type="Pfam" id="PF00501">
    <property type="entry name" value="AMP-binding"/>
    <property type="match status" value="1"/>
</dbReference>